<evidence type="ECO:0000259" key="13">
    <source>
        <dbReference type="Pfam" id="PF10502"/>
    </source>
</evidence>
<gene>
    <name evidence="14" type="primary">WBGene00098552</name>
</gene>
<name>A0A8R1U7G4_PRIPA</name>
<keyword evidence="11" id="KW-0472">Membrane</keyword>
<dbReference type="InterPro" id="IPR036286">
    <property type="entry name" value="LexA/Signal_pep-like_sf"/>
</dbReference>
<sequence>MLLRALGRLTLGGCVVVTFFDRIGHPACIQGSSMYPTLDGSSHSLWGRDIVWLSTLSINNPTVGNIYTFISPRDPDRVLIKRVTAVEGSLVRRKPNSELFIVPEGSCWLTSDNETEDFSDSQNFGPVSYGLVKGRATHIIWPPSRWRSIK</sequence>
<evidence type="ECO:0000256" key="12">
    <source>
        <dbReference type="PIRSR" id="PIRSR600223-1"/>
    </source>
</evidence>
<evidence type="ECO:0000256" key="2">
    <source>
        <dbReference type="ARBA" id="ARBA00007066"/>
    </source>
</evidence>
<dbReference type="AlphaFoldDB" id="A0A8R1U7G4"/>
<dbReference type="InterPro" id="IPR019533">
    <property type="entry name" value="Peptidase_S26"/>
</dbReference>
<keyword evidence="6" id="KW-0812">Transmembrane</keyword>
<reference evidence="15" key="1">
    <citation type="journal article" date="2008" name="Nat. Genet.">
        <title>The Pristionchus pacificus genome provides a unique perspective on nematode lifestyle and parasitism.</title>
        <authorList>
            <person name="Dieterich C."/>
            <person name="Clifton S.W."/>
            <person name="Schuster L.N."/>
            <person name="Chinwalla A."/>
            <person name="Delehaunty K."/>
            <person name="Dinkelacker I."/>
            <person name="Fulton L."/>
            <person name="Fulton R."/>
            <person name="Godfrey J."/>
            <person name="Minx P."/>
            <person name="Mitreva M."/>
            <person name="Roeseler W."/>
            <person name="Tian H."/>
            <person name="Witte H."/>
            <person name="Yang S.P."/>
            <person name="Wilson R.K."/>
            <person name="Sommer R.J."/>
        </authorList>
    </citation>
    <scope>NUCLEOTIDE SEQUENCE [LARGE SCALE GENOMIC DNA]</scope>
    <source>
        <strain evidence="15">PS312</strain>
    </source>
</reference>
<evidence type="ECO:0000313" key="14">
    <source>
        <dbReference type="EnsemblMetazoa" id="PPA08998b.1"/>
    </source>
</evidence>
<evidence type="ECO:0000313" key="15">
    <source>
        <dbReference type="Proteomes" id="UP000005239"/>
    </source>
</evidence>
<evidence type="ECO:0000256" key="11">
    <source>
        <dbReference type="ARBA" id="ARBA00023136"/>
    </source>
</evidence>
<protein>
    <recommendedName>
        <fullName evidence="4">Mitochondrial inner membrane protease subunit 2</fullName>
    </recommendedName>
</protein>
<evidence type="ECO:0000256" key="1">
    <source>
        <dbReference type="ARBA" id="ARBA00004434"/>
    </source>
</evidence>
<comment type="subunit">
    <text evidence="3">Heterodimer of 2 subunits, IMMPL1 and IMMPL2.</text>
</comment>
<evidence type="ECO:0000256" key="9">
    <source>
        <dbReference type="ARBA" id="ARBA00022989"/>
    </source>
</evidence>
<reference evidence="14" key="2">
    <citation type="submission" date="2022-06" db="UniProtKB">
        <authorList>
            <consortium name="EnsemblMetazoa"/>
        </authorList>
    </citation>
    <scope>IDENTIFICATION</scope>
    <source>
        <strain evidence="14">PS312</strain>
    </source>
</reference>
<dbReference type="InterPro" id="IPR000223">
    <property type="entry name" value="Pept_S26A_signal_pept_1"/>
</dbReference>
<dbReference type="InterPro" id="IPR037730">
    <property type="entry name" value="IMP2"/>
</dbReference>
<keyword evidence="10" id="KW-0496">Mitochondrion</keyword>
<feature type="active site" evidence="12">
    <location>
        <position position="81"/>
    </location>
</feature>
<dbReference type="Pfam" id="PF10502">
    <property type="entry name" value="Peptidase_S26"/>
    <property type="match status" value="1"/>
</dbReference>
<dbReference type="EnsemblMetazoa" id="PPA08998b.1">
    <property type="protein sequence ID" value="PPA08998b.1"/>
    <property type="gene ID" value="WBGene00098552"/>
</dbReference>
<dbReference type="CDD" id="cd06530">
    <property type="entry name" value="S26_SPase_I"/>
    <property type="match status" value="1"/>
</dbReference>
<dbReference type="Proteomes" id="UP000005239">
    <property type="component" value="Unassembled WGS sequence"/>
</dbReference>
<feature type="domain" description="Peptidase S26" evidence="13">
    <location>
        <begin position="14"/>
        <end position="99"/>
    </location>
</feature>
<evidence type="ECO:0000256" key="5">
    <source>
        <dbReference type="ARBA" id="ARBA00022670"/>
    </source>
</evidence>
<organism evidence="14 15">
    <name type="scientific">Pristionchus pacificus</name>
    <name type="common">Parasitic nematode worm</name>
    <dbReference type="NCBI Taxonomy" id="54126"/>
    <lineage>
        <taxon>Eukaryota</taxon>
        <taxon>Metazoa</taxon>
        <taxon>Ecdysozoa</taxon>
        <taxon>Nematoda</taxon>
        <taxon>Chromadorea</taxon>
        <taxon>Rhabditida</taxon>
        <taxon>Rhabditina</taxon>
        <taxon>Diplogasteromorpha</taxon>
        <taxon>Diplogasteroidea</taxon>
        <taxon>Neodiplogasteridae</taxon>
        <taxon>Pristionchus</taxon>
    </lineage>
</organism>
<feature type="active site" evidence="12">
    <location>
        <position position="33"/>
    </location>
</feature>
<keyword evidence="9" id="KW-1133">Transmembrane helix</keyword>
<evidence type="ECO:0000256" key="8">
    <source>
        <dbReference type="ARBA" id="ARBA00022801"/>
    </source>
</evidence>
<comment type="similarity">
    <text evidence="2">Belongs to the peptidase S26 family. IMP2 subfamily.</text>
</comment>
<dbReference type="PANTHER" id="PTHR46041">
    <property type="entry name" value="MITOCHONDRIAL INNER MEMBRANE PROTEASE SUBUNIT 2"/>
    <property type="match status" value="1"/>
</dbReference>
<dbReference type="PANTHER" id="PTHR46041:SF2">
    <property type="entry name" value="MITOCHONDRIAL INNER MEMBRANE PROTEASE SUBUNIT 2"/>
    <property type="match status" value="1"/>
</dbReference>
<proteinExistence type="inferred from homology"/>
<dbReference type="GO" id="GO:0042720">
    <property type="term" value="C:mitochondrial inner membrane peptidase complex"/>
    <property type="evidence" value="ECO:0007669"/>
    <property type="project" value="InterPro"/>
</dbReference>
<dbReference type="Gene3D" id="2.10.109.10">
    <property type="entry name" value="Umud Fragment, subunit A"/>
    <property type="match status" value="1"/>
</dbReference>
<dbReference type="GO" id="GO:0006465">
    <property type="term" value="P:signal peptide processing"/>
    <property type="evidence" value="ECO:0007669"/>
    <property type="project" value="InterPro"/>
</dbReference>
<dbReference type="GO" id="GO:0004252">
    <property type="term" value="F:serine-type endopeptidase activity"/>
    <property type="evidence" value="ECO:0007669"/>
    <property type="project" value="InterPro"/>
</dbReference>
<comment type="subcellular location">
    <subcellularLocation>
        <location evidence="1">Mitochondrion inner membrane</location>
        <topology evidence="1">Single-pass membrane protein</topology>
    </subcellularLocation>
</comment>
<evidence type="ECO:0000256" key="3">
    <source>
        <dbReference type="ARBA" id="ARBA00011805"/>
    </source>
</evidence>
<keyword evidence="7" id="KW-0999">Mitochondrion inner membrane</keyword>
<keyword evidence="15" id="KW-1185">Reference proteome</keyword>
<dbReference type="PRINTS" id="PR00727">
    <property type="entry name" value="LEADERPTASE"/>
</dbReference>
<dbReference type="GO" id="GO:0006627">
    <property type="term" value="P:protein processing involved in protein targeting to mitochondrion"/>
    <property type="evidence" value="ECO:0007669"/>
    <property type="project" value="InterPro"/>
</dbReference>
<evidence type="ECO:0000256" key="10">
    <source>
        <dbReference type="ARBA" id="ARBA00023128"/>
    </source>
</evidence>
<evidence type="ECO:0000256" key="6">
    <source>
        <dbReference type="ARBA" id="ARBA00022692"/>
    </source>
</evidence>
<keyword evidence="5" id="KW-0645">Protease</keyword>
<accession>A0A8R1U7G4</accession>
<keyword evidence="8" id="KW-0378">Hydrolase</keyword>
<evidence type="ECO:0000256" key="7">
    <source>
        <dbReference type="ARBA" id="ARBA00022792"/>
    </source>
</evidence>
<evidence type="ECO:0000256" key="4">
    <source>
        <dbReference type="ARBA" id="ARBA00013650"/>
    </source>
</evidence>
<dbReference type="SUPFAM" id="SSF51306">
    <property type="entry name" value="LexA/Signal peptidase"/>
    <property type="match status" value="1"/>
</dbReference>